<keyword evidence="4 13" id="KW-0479">Metal-binding</keyword>
<evidence type="ECO:0000313" key="16">
    <source>
        <dbReference type="Proteomes" id="UP000179242"/>
    </source>
</evidence>
<reference evidence="15 16" key="1">
    <citation type="journal article" date="2016" name="Nat. Commun.">
        <title>Thousands of microbial genomes shed light on interconnected biogeochemical processes in an aquifer system.</title>
        <authorList>
            <person name="Anantharaman K."/>
            <person name="Brown C.T."/>
            <person name="Hug L.A."/>
            <person name="Sharon I."/>
            <person name="Castelle C.J."/>
            <person name="Probst A.J."/>
            <person name="Thomas B.C."/>
            <person name="Singh A."/>
            <person name="Wilkins M.J."/>
            <person name="Karaoz U."/>
            <person name="Brodie E.L."/>
            <person name="Williams K.H."/>
            <person name="Hubbard S.S."/>
            <person name="Banfield J.F."/>
        </authorList>
    </citation>
    <scope>NUCLEOTIDE SEQUENCE [LARGE SCALE GENOMIC DNA]</scope>
</reference>
<dbReference type="Gene3D" id="3.30.930.10">
    <property type="entry name" value="Bira Bifunctional Protein, Domain 2"/>
    <property type="match status" value="1"/>
</dbReference>
<dbReference type="GO" id="GO:0000049">
    <property type="term" value="F:tRNA binding"/>
    <property type="evidence" value="ECO:0007669"/>
    <property type="project" value="UniProtKB-KW"/>
</dbReference>
<keyword evidence="6 13" id="KW-0862">Zinc</keyword>
<evidence type="ECO:0000256" key="2">
    <source>
        <dbReference type="ARBA" id="ARBA00022555"/>
    </source>
</evidence>
<comment type="catalytic activity">
    <reaction evidence="12 13">
        <text>tRNA(Ala) + L-alanine + ATP = L-alanyl-tRNA(Ala) + AMP + diphosphate</text>
        <dbReference type="Rhea" id="RHEA:12540"/>
        <dbReference type="Rhea" id="RHEA-COMP:9657"/>
        <dbReference type="Rhea" id="RHEA-COMP:9923"/>
        <dbReference type="ChEBI" id="CHEBI:30616"/>
        <dbReference type="ChEBI" id="CHEBI:33019"/>
        <dbReference type="ChEBI" id="CHEBI:57972"/>
        <dbReference type="ChEBI" id="CHEBI:78442"/>
        <dbReference type="ChEBI" id="CHEBI:78497"/>
        <dbReference type="ChEBI" id="CHEBI:456215"/>
        <dbReference type="EC" id="6.1.1.7"/>
    </reaction>
</comment>
<keyword evidence="13" id="KW-0963">Cytoplasm</keyword>
<evidence type="ECO:0000313" key="15">
    <source>
        <dbReference type="EMBL" id="OGC39565.1"/>
    </source>
</evidence>
<evidence type="ECO:0000256" key="11">
    <source>
        <dbReference type="ARBA" id="ARBA00024779"/>
    </source>
</evidence>
<dbReference type="PANTHER" id="PTHR11777">
    <property type="entry name" value="ALANYL-TRNA SYNTHETASE"/>
    <property type="match status" value="1"/>
</dbReference>
<dbReference type="GO" id="GO:0006419">
    <property type="term" value="P:alanyl-tRNA aminoacylation"/>
    <property type="evidence" value="ECO:0007669"/>
    <property type="project" value="UniProtKB-UniRule"/>
</dbReference>
<evidence type="ECO:0000256" key="9">
    <source>
        <dbReference type="ARBA" id="ARBA00022917"/>
    </source>
</evidence>
<dbReference type="SUPFAM" id="SSF50447">
    <property type="entry name" value="Translation proteins"/>
    <property type="match status" value="1"/>
</dbReference>
<dbReference type="InterPro" id="IPR045864">
    <property type="entry name" value="aa-tRNA-synth_II/BPL/LPL"/>
</dbReference>
<evidence type="ECO:0000256" key="1">
    <source>
        <dbReference type="ARBA" id="ARBA00008226"/>
    </source>
</evidence>
<feature type="binding site" evidence="13">
    <location>
        <position position="616"/>
    </location>
    <ligand>
        <name>Zn(2+)</name>
        <dbReference type="ChEBI" id="CHEBI:29105"/>
    </ligand>
</feature>
<dbReference type="Gene3D" id="3.30.980.10">
    <property type="entry name" value="Threonyl-trna Synthetase, Chain A, domain 2"/>
    <property type="match status" value="1"/>
</dbReference>
<dbReference type="FunFam" id="3.10.310.40:FF:000001">
    <property type="entry name" value="Alanine--tRNA ligase"/>
    <property type="match status" value="1"/>
</dbReference>
<feature type="binding site" evidence="13">
    <location>
        <position position="510"/>
    </location>
    <ligand>
        <name>Zn(2+)</name>
        <dbReference type="ChEBI" id="CHEBI:29105"/>
    </ligand>
</feature>
<dbReference type="InterPro" id="IPR002318">
    <property type="entry name" value="Ala-tRNA-lgiase_IIc"/>
</dbReference>
<organism evidence="15 16">
    <name type="scientific">candidate division WOR-1 bacterium RIFOXYC2_FULL_46_14</name>
    <dbReference type="NCBI Taxonomy" id="1802587"/>
    <lineage>
        <taxon>Bacteria</taxon>
        <taxon>Bacillati</taxon>
        <taxon>Saganbacteria</taxon>
    </lineage>
</organism>
<evidence type="ECO:0000259" key="14">
    <source>
        <dbReference type="PROSITE" id="PS50860"/>
    </source>
</evidence>
<keyword evidence="7 13" id="KW-0067">ATP-binding</keyword>
<dbReference type="InterPro" id="IPR018164">
    <property type="entry name" value="Ala-tRNA-synth_IIc_N"/>
</dbReference>
<dbReference type="Gene3D" id="2.40.30.130">
    <property type="match status" value="1"/>
</dbReference>
<dbReference type="InterPro" id="IPR012947">
    <property type="entry name" value="tRNA_SAD"/>
</dbReference>
<dbReference type="InterPro" id="IPR018165">
    <property type="entry name" value="Ala-tRNA-synth_IIc_core"/>
</dbReference>
<dbReference type="InterPro" id="IPR050058">
    <property type="entry name" value="Ala-tRNA_ligase"/>
</dbReference>
<dbReference type="GO" id="GO:0005524">
    <property type="term" value="F:ATP binding"/>
    <property type="evidence" value="ECO:0007669"/>
    <property type="project" value="UniProtKB-UniRule"/>
</dbReference>
<comment type="caution">
    <text evidence="15">The sequence shown here is derived from an EMBL/GenBank/DDBJ whole genome shotgun (WGS) entry which is preliminary data.</text>
</comment>
<dbReference type="InterPro" id="IPR003156">
    <property type="entry name" value="DHHA1_dom"/>
</dbReference>
<dbReference type="Pfam" id="PF01411">
    <property type="entry name" value="tRNA-synt_2c"/>
    <property type="match status" value="1"/>
</dbReference>
<evidence type="ECO:0000256" key="5">
    <source>
        <dbReference type="ARBA" id="ARBA00022741"/>
    </source>
</evidence>
<dbReference type="AlphaFoldDB" id="A0A1F4U3L4"/>
<feature type="domain" description="Alanyl-transfer RNA synthetases family profile" evidence="14">
    <location>
        <begin position="1"/>
        <end position="655"/>
    </location>
</feature>
<dbReference type="NCBIfam" id="TIGR00344">
    <property type="entry name" value="alaS"/>
    <property type="match status" value="1"/>
</dbReference>
<evidence type="ECO:0000256" key="12">
    <source>
        <dbReference type="ARBA" id="ARBA00048300"/>
    </source>
</evidence>
<dbReference type="GO" id="GO:0008270">
    <property type="term" value="F:zinc ion binding"/>
    <property type="evidence" value="ECO:0007669"/>
    <property type="project" value="UniProtKB-UniRule"/>
</dbReference>
<keyword evidence="10 13" id="KW-0030">Aminoacyl-tRNA synthetase</keyword>
<accession>A0A1F4U3L4</accession>
<dbReference type="PANTHER" id="PTHR11777:SF9">
    <property type="entry name" value="ALANINE--TRNA LIGASE, CYTOPLASMIC"/>
    <property type="match status" value="1"/>
</dbReference>
<dbReference type="Gene3D" id="3.30.54.20">
    <property type="match status" value="1"/>
</dbReference>
<dbReference type="InterPro" id="IPR009000">
    <property type="entry name" value="Transl_B-barrel_sf"/>
</dbReference>
<keyword evidence="9 13" id="KW-0648">Protein biosynthesis</keyword>
<evidence type="ECO:0000256" key="4">
    <source>
        <dbReference type="ARBA" id="ARBA00022723"/>
    </source>
</evidence>
<evidence type="ECO:0000256" key="13">
    <source>
        <dbReference type="HAMAP-Rule" id="MF_00036"/>
    </source>
</evidence>
<comment type="domain">
    <text evidence="13">Consists of three domains; the N-terminal catalytic domain, the editing domain and the C-terminal C-Ala domain. The editing domain removes incorrectly charged amino acids, while the C-Ala domain, along with tRNA(Ala), serves as a bridge to cooperatively bring together the editing and aminoacylation centers thus stimulating deacylation of misacylated tRNAs.</text>
</comment>
<keyword evidence="3 13" id="KW-0436">Ligase</keyword>
<dbReference type="Proteomes" id="UP000179242">
    <property type="component" value="Unassembled WGS sequence"/>
</dbReference>
<dbReference type="Pfam" id="PF02272">
    <property type="entry name" value="DHHA1"/>
    <property type="match status" value="1"/>
</dbReference>
<keyword evidence="2 13" id="KW-0820">tRNA-binding</keyword>
<dbReference type="FunFam" id="3.30.980.10:FF:000004">
    <property type="entry name" value="Alanine--tRNA ligase, cytoplasmic"/>
    <property type="match status" value="1"/>
</dbReference>
<dbReference type="Pfam" id="PF07973">
    <property type="entry name" value="tRNA_SAD"/>
    <property type="match status" value="1"/>
</dbReference>
<dbReference type="PRINTS" id="PR00980">
    <property type="entry name" value="TRNASYNTHALA"/>
</dbReference>
<dbReference type="Gene3D" id="3.10.310.40">
    <property type="match status" value="1"/>
</dbReference>
<evidence type="ECO:0000256" key="10">
    <source>
        <dbReference type="ARBA" id="ARBA00023146"/>
    </source>
</evidence>
<gene>
    <name evidence="13" type="primary">alaS</name>
    <name evidence="15" type="ORF">A2438_08425</name>
</gene>
<dbReference type="SUPFAM" id="SSF101353">
    <property type="entry name" value="Putative anticodon-binding domain of alanyl-tRNA synthetase (AlaRS)"/>
    <property type="match status" value="1"/>
</dbReference>
<keyword evidence="5 13" id="KW-0547">Nucleotide-binding</keyword>
<dbReference type="EMBL" id="MEUJ01000008">
    <property type="protein sequence ID" value="OGC39565.1"/>
    <property type="molecule type" value="Genomic_DNA"/>
</dbReference>
<evidence type="ECO:0000256" key="7">
    <source>
        <dbReference type="ARBA" id="ARBA00022840"/>
    </source>
</evidence>
<comment type="cofactor">
    <cofactor evidence="13">
        <name>Zn(2+)</name>
        <dbReference type="ChEBI" id="CHEBI:29105"/>
    </cofactor>
    <text evidence="13">Binds 1 zinc ion per subunit.</text>
</comment>
<dbReference type="GO" id="GO:0005829">
    <property type="term" value="C:cytosol"/>
    <property type="evidence" value="ECO:0007669"/>
    <property type="project" value="TreeGrafter"/>
</dbReference>
<dbReference type="SMART" id="SM00863">
    <property type="entry name" value="tRNA_SAD"/>
    <property type="match status" value="1"/>
</dbReference>
<dbReference type="SUPFAM" id="SSF55681">
    <property type="entry name" value="Class II aaRS and biotin synthetases"/>
    <property type="match status" value="1"/>
</dbReference>
<sequence>MQSKDIRETFLKFFESKGHKRLPSASLIPSDPSVLLTIAGMLPFKPYFLGQEESPFKRVTTCQRCVRVNDLEQVGKTSRHHTFFEMLGNFSFGDYFKEEAIAMAWELLTEKFKLQKEKLWIAVFREDDEAEKIWRKYHQKIVRLDEDNNFWSAGPTGPCGPCSEIYYDFGEELACGPTCKPGCDCERFLEIWNLVFIQYNRDEAGNLNPLPKKNIDTGMGLERIARVLQGVKSNFETDLFKPLISRIESGDKNIIADHVRAMTYLIADGVTPSNEGRGYVLRRIIRRAIVHGGKGLFNICEEVIGRDPFLADQRRFITTIVDGEENNFERTYNSGLELIDKIISENRVTGAEVFKLHDTYGFPFELTREILNAKGFSFDESEFHRKMEEQRERGRKSEPKDQFLKLKQQAQSEFGTSRFVGYDTFESKSKITGILPEENYLLLDATPFYPEGGGQVGDTGEINGVKVLDTLGDINGVIFHKMEHTEQFEIGKMVTAKIDIERRKNISAHHTATHLLQSALRIVVGKEVKQAGSFVGPDRLRFDFNCHRALTREEIFEVEKIVNENIGKKINLNVYCTNFEEAKKRGATALFDQKYGKEVRVVEITDVSLELCGGAHAKSTADLKKFKIIKESAVQAGVRRIEAVVSSAADEFLKQSVLQEKELREKEKSKAQDKVQAQVRIEKARQSGDQVIREIKEIKGIQVAAHEAEGLDLPALRILGDRVKDQLKSGIILLASSFEGKAFFLAIVSDDLVAKGCDAGKLVKLMAQTAGGGGGGRANKAEAGGKDPTKIKEALSKAIDSL</sequence>
<feature type="binding site" evidence="13">
    <location>
        <position position="514"/>
    </location>
    <ligand>
        <name>Zn(2+)</name>
        <dbReference type="ChEBI" id="CHEBI:29105"/>
    </ligand>
</feature>
<dbReference type="CDD" id="cd00673">
    <property type="entry name" value="AlaRS_core"/>
    <property type="match status" value="1"/>
</dbReference>
<comment type="subcellular location">
    <subcellularLocation>
        <location evidence="13">Cytoplasm</location>
    </subcellularLocation>
</comment>
<comment type="function">
    <text evidence="11 13">Catalyzes the attachment of alanine to tRNA(Ala) in a two-step reaction: alanine is first activated by ATP to form Ala-AMP and then transferred to the acceptor end of tRNA(Ala). Also edits incorrectly charged Ser-tRNA(Ala) and Gly-tRNA(Ala) via its editing domain.</text>
</comment>
<dbReference type="InterPro" id="IPR023033">
    <property type="entry name" value="Ala_tRNA_ligase_euk/bac"/>
</dbReference>
<evidence type="ECO:0000256" key="8">
    <source>
        <dbReference type="ARBA" id="ARBA00022884"/>
    </source>
</evidence>
<evidence type="ECO:0000256" key="3">
    <source>
        <dbReference type="ARBA" id="ARBA00022598"/>
    </source>
</evidence>
<dbReference type="InterPro" id="IPR018163">
    <property type="entry name" value="Thr/Ala-tRNA-synth_IIc_edit"/>
</dbReference>
<comment type="similarity">
    <text evidence="1 13">Belongs to the class-II aminoacyl-tRNA synthetase family.</text>
</comment>
<dbReference type="GO" id="GO:0004813">
    <property type="term" value="F:alanine-tRNA ligase activity"/>
    <property type="evidence" value="ECO:0007669"/>
    <property type="project" value="UniProtKB-UniRule"/>
</dbReference>
<dbReference type="EC" id="6.1.1.7" evidence="13"/>
<dbReference type="PROSITE" id="PS50860">
    <property type="entry name" value="AA_TRNA_LIGASE_II_ALA"/>
    <property type="match status" value="1"/>
</dbReference>
<protein>
    <recommendedName>
        <fullName evidence="13">Alanine--tRNA ligase</fullName>
        <ecNumber evidence="13">6.1.1.7</ecNumber>
    </recommendedName>
    <alternativeName>
        <fullName evidence="13">Alanyl-tRNA synthetase</fullName>
        <shortName evidence="13">AlaRS</shortName>
    </alternativeName>
</protein>
<dbReference type="HAMAP" id="MF_00036_B">
    <property type="entry name" value="Ala_tRNA_synth_B"/>
    <property type="match status" value="1"/>
</dbReference>
<dbReference type="FunFam" id="3.30.930.10:FF:000004">
    <property type="entry name" value="Alanine--tRNA ligase"/>
    <property type="match status" value="1"/>
</dbReference>
<dbReference type="InterPro" id="IPR018162">
    <property type="entry name" value="Ala-tRNA-ligase_IIc_anticod-bd"/>
</dbReference>
<keyword evidence="8 13" id="KW-0694">RNA-binding</keyword>
<name>A0A1F4U3L4_UNCSA</name>
<feature type="binding site" evidence="13">
    <location>
        <position position="612"/>
    </location>
    <ligand>
        <name>Zn(2+)</name>
        <dbReference type="ChEBI" id="CHEBI:29105"/>
    </ligand>
</feature>
<evidence type="ECO:0000256" key="6">
    <source>
        <dbReference type="ARBA" id="ARBA00022833"/>
    </source>
</evidence>
<proteinExistence type="inferred from homology"/>
<dbReference type="SUPFAM" id="SSF55186">
    <property type="entry name" value="ThrRS/AlaRS common domain"/>
    <property type="match status" value="1"/>
</dbReference>
<dbReference type="GO" id="GO:0002161">
    <property type="term" value="F:aminoacyl-tRNA deacylase activity"/>
    <property type="evidence" value="ECO:0007669"/>
    <property type="project" value="TreeGrafter"/>
</dbReference>